<dbReference type="STRING" id="1890683.A0A427YV48"/>
<gene>
    <name evidence="5" type="ORF">EHS25_000052</name>
</gene>
<proteinExistence type="inferred from homology"/>
<reference evidence="5 6" key="1">
    <citation type="submission" date="2018-11" db="EMBL/GenBank/DDBJ databases">
        <title>Genome sequence of Saitozyma podzolica DSM 27192.</title>
        <authorList>
            <person name="Aliyu H."/>
            <person name="Gorte O."/>
            <person name="Ochsenreither K."/>
        </authorList>
    </citation>
    <scope>NUCLEOTIDE SEQUENCE [LARGE SCALE GENOMIC DNA]</scope>
    <source>
        <strain evidence="5 6">DSM 27192</strain>
    </source>
</reference>
<dbReference type="InterPro" id="IPR015815">
    <property type="entry name" value="HIBADH-related"/>
</dbReference>
<dbReference type="Pfam" id="PF03446">
    <property type="entry name" value="NAD_binding_2"/>
    <property type="match status" value="1"/>
</dbReference>
<dbReference type="InterPro" id="IPR008927">
    <property type="entry name" value="6-PGluconate_DH-like_C_sf"/>
</dbReference>
<dbReference type="GO" id="GO:0016491">
    <property type="term" value="F:oxidoreductase activity"/>
    <property type="evidence" value="ECO:0007669"/>
    <property type="project" value="UniProtKB-KW"/>
</dbReference>
<feature type="active site" evidence="3">
    <location>
        <position position="183"/>
    </location>
</feature>
<protein>
    <recommendedName>
        <fullName evidence="4">6-phosphogluconate dehydrogenase NADP-binding domain-containing protein</fullName>
    </recommendedName>
</protein>
<dbReference type="PANTHER" id="PTHR43580">
    <property type="entry name" value="OXIDOREDUCTASE GLYR1-RELATED"/>
    <property type="match status" value="1"/>
</dbReference>
<dbReference type="GO" id="GO:0050661">
    <property type="term" value="F:NADP binding"/>
    <property type="evidence" value="ECO:0007669"/>
    <property type="project" value="InterPro"/>
</dbReference>
<dbReference type="PANTHER" id="PTHR43580:SF8">
    <property type="entry name" value="6-PHOSPHOGLUCONATE DEHYDROGENASE NADP-BINDING DOMAIN-CONTAINING PROTEIN-RELATED"/>
    <property type="match status" value="1"/>
</dbReference>
<dbReference type="InterPro" id="IPR006115">
    <property type="entry name" value="6PGDH_NADP-bd"/>
</dbReference>
<evidence type="ECO:0000313" key="5">
    <source>
        <dbReference type="EMBL" id="RSH94967.1"/>
    </source>
</evidence>
<feature type="domain" description="6-phosphogluconate dehydrogenase NADP-binding" evidence="4">
    <location>
        <begin position="5"/>
        <end position="170"/>
    </location>
</feature>
<dbReference type="PIRSF" id="PIRSF000103">
    <property type="entry name" value="HIBADH"/>
    <property type="match status" value="1"/>
</dbReference>
<dbReference type="Proteomes" id="UP000279259">
    <property type="component" value="Unassembled WGS sequence"/>
</dbReference>
<dbReference type="InterPro" id="IPR036291">
    <property type="entry name" value="NAD(P)-bd_dom_sf"/>
</dbReference>
<dbReference type="AlphaFoldDB" id="A0A427YV48"/>
<dbReference type="EMBL" id="RSCD01000001">
    <property type="protein sequence ID" value="RSH94967.1"/>
    <property type="molecule type" value="Genomic_DNA"/>
</dbReference>
<evidence type="ECO:0000259" key="4">
    <source>
        <dbReference type="Pfam" id="PF03446"/>
    </source>
</evidence>
<keyword evidence="6" id="KW-1185">Reference proteome</keyword>
<keyword evidence="2" id="KW-0560">Oxidoreductase</keyword>
<dbReference type="OrthoDB" id="435038at2759"/>
<name>A0A427YV48_9TREE</name>
<accession>A0A427YV48</accession>
<evidence type="ECO:0000256" key="3">
    <source>
        <dbReference type="PIRSR" id="PIRSR000103-1"/>
    </source>
</evidence>
<comment type="similarity">
    <text evidence="1">Belongs to the HIBADH-related family. NP60 subfamily.</text>
</comment>
<dbReference type="InterPro" id="IPR013328">
    <property type="entry name" value="6PGD_dom2"/>
</dbReference>
<evidence type="ECO:0000256" key="2">
    <source>
        <dbReference type="ARBA" id="ARBA00023002"/>
    </source>
</evidence>
<dbReference type="Gene3D" id="3.40.50.720">
    <property type="entry name" value="NAD(P)-binding Rossmann-like Domain"/>
    <property type="match status" value="1"/>
</dbReference>
<evidence type="ECO:0000313" key="6">
    <source>
        <dbReference type="Proteomes" id="UP000279259"/>
    </source>
</evidence>
<dbReference type="SUPFAM" id="SSF48179">
    <property type="entry name" value="6-phosphogluconate dehydrogenase C-terminal domain-like"/>
    <property type="match status" value="1"/>
</dbReference>
<dbReference type="Gene3D" id="1.10.1040.10">
    <property type="entry name" value="N-(1-d-carboxylethyl)-l-norvaline Dehydrogenase, domain 2"/>
    <property type="match status" value="1"/>
</dbReference>
<organism evidence="5 6">
    <name type="scientific">Saitozyma podzolica</name>
    <dbReference type="NCBI Taxonomy" id="1890683"/>
    <lineage>
        <taxon>Eukaryota</taxon>
        <taxon>Fungi</taxon>
        <taxon>Dikarya</taxon>
        <taxon>Basidiomycota</taxon>
        <taxon>Agaricomycotina</taxon>
        <taxon>Tremellomycetes</taxon>
        <taxon>Tremellales</taxon>
        <taxon>Trimorphomycetaceae</taxon>
        <taxon>Saitozyma</taxon>
    </lineage>
</organism>
<dbReference type="InterPro" id="IPR051265">
    <property type="entry name" value="HIBADH-related_NP60_sf"/>
</dbReference>
<dbReference type="SUPFAM" id="SSF51735">
    <property type="entry name" value="NAD(P)-binding Rossmann-fold domains"/>
    <property type="match status" value="1"/>
</dbReference>
<evidence type="ECO:0000256" key="1">
    <source>
        <dbReference type="ARBA" id="ARBA00007598"/>
    </source>
</evidence>
<sequence>MSLLIGYVGLGNMGGPIFTNLVNYAASNNLPAPCAWNIVKARYEELRPRCPGAVFCDELEEVVMRSNVVFTCLLNDPVAEEVYERLFAAVRENKGKDKVVFVDQSSLKPRTSRKLEAAAHQVRASYLAAPVFGRPDAAQAATLVQVLGGENAAKELIKPLIVSAIARRVVDAGEDVAKGSALKLLGNSLILGVVEMLAETYALTDAIGFDPEVYQNFIRDFFPLYPYIAYGDNISIGNFSRPEGFRLEAGLKDARNILSLGEDFGRPLNLPTIELAKQHLERAQELCGNDVDWSALSVAVRERAGMEPFRQLAQP</sequence>
<comment type="caution">
    <text evidence="5">The sequence shown here is derived from an EMBL/GenBank/DDBJ whole genome shotgun (WGS) entry which is preliminary data.</text>
</comment>